<sequence length="125" mass="14042">VSLNTSDLKWRLGAILWWAIGIHLSFLSSSTRDITTDYRMLLLVCSLSLVTFGVKILMTRGKNNSDNAAGYFVLGILGINGLVLRFYPIFTDIHCYSLLFSMGFFHQLKPSNDCHKVYKAFGDLG</sequence>
<feature type="non-terminal residue" evidence="2">
    <location>
        <position position="1"/>
    </location>
</feature>
<gene>
    <name evidence="2" type="primary">ORF220202</name>
</gene>
<dbReference type="AlphaFoldDB" id="A0A0B7C312"/>
<protein>
    <submittedName>
        <fullName evidence="2">Uncharacterized protein</fullName>
    </submittedName>
</protein>
<accession>A0A0B7C312</accession>
<organism evidence="2">
    <name type="scientific">Arion vulgaris</name>
    <dbReference type="NCBI Taxonomy" id="1028688"/>
    <lineage>
        <taxon>Eukaryota</taxon>
        <taxon>Metazoa</taxon>
        <taxon>Spiralia</taxon>
        <taxon>Lophotrochozoa</taxon>
        <taxon>Mollusca</taxon>
        <taxon>Gastropoda</taxon>
        <taxon>Heterobranchia</taxon>
        <taxon>Euthyneura</taxon>
        <taxon>Panpulmonata</taxon>
        <taxon>Eupulmonata</taxon>
        <taxon>Stylommatophora</taxon>
        <taxon>Helicina</taxon>
        <taxon>Arionoidea</taxon>
        <taxon>Arionidae</taxon>
        <taxon>Arion</taxon>
    </lineage>
</organism>
<name>A0A0B7C312_9EUPU</name>
<keyword evidence="1" id="KW-1133">Transmembrane helix</keyword>
<feature type="transmembrane region" description="Helical" evidence="1">
    <location>
        <begin position="40"/>
        <end position="58"/>
    </location>
</feature>
<feature type="transmembrane region" description="Helical" evidence="1">
    <location>
        <begin position="12"/>
        <end position="28"/>
    </location>
</feature>
<keyword evidence="1" id="KW-0472">Membrane</keyword>
<evidence type="ECO:0000256" key="1">
    <source>
        <dbReference type="SAM" id="Phobius"/>
    </source>
</evidence>
<dbReference type="EMBL" id="HACG01052145">
    <property type="protein sequence ID" value="CEK99016.1"/>
    <property type="molecule type" value="Transcribed_RNA"/>
</dbReference>
<reference evidence="2" key="1">
    <citation type="submission" date="2014-12" db="EMBL/GenBank/DDBJ databases">
        <title>Insight into the proteome of Arion vulgaris.</title>
        <authorList>
            <person name="Aradska J."/>
            <person name="Bulat T."/>
            <person name="Smidak R."/>
            <person name="Sarate P."/>
            <person name="Gangsoo J."/>
            <person name="Sialana F."/>
            <person name="Bilban M."/>
            <person name="Lubec G."/>
        </authorList>
    </citation>
    <scope>NUCLEOTIDE SEQUENCE</scope>
    <source>
        <tissue evidence="2">Skin</tissue>
    </source>
</reference>
<proteinExistence type="predicted"/>
<evidence type="ECO:0000313" key="2">
    <source>
        <dbReference type="EMBL" id="CEK99016.1"/>
    </source>
</evidence>
<keyword evidence="1" id="KW-0812">Transmembrane</keyword>
<feature type="non-terminal residue" evidence="2">
    <location>
        <position position="125"/>
    </location>
</feature>
<feature type="transmembrane region" description="Helical" evidence="1">
    <location>
        <begin position="70"/>
        <end position="90"/>
    </location>
</feature>